<dbReference type="RefSeq" id="WP_134424460.1">
    <property type="nucleotide sequence ID" value="NZ_SOHA01000022.1"/>
</dbReference>
<sequence>MIAIDSVDTLQDLLSDTETDDRRLVLGYLEAKHQLARAFEVFAAEKYADASKLAEVKGLLENAMRETFTTVPTKYLRVKGFGKPHEAILAYLVQRVRLDVSADELRMLTGDAVHTERRTRDLRDLGFRLEAREESGQQVYVLHDEIPNIVSGAALLVARNVRSDKSLTPEQRDALLLGAGLASSAADME</sequence>
<dbReference type="EMBL" id="SOHA01000022">
    <property type="protein sequence ID" value="TFD30288.1"/>
    <property type="molecule type" value="Genomic_DNA"/>
</dbReference>
<protein>
    <submittedName>
        <fullName evidence="1">Uncharacterized protein</fullName>
    </submittedName>
</protein>
<evidence type="ECO:0000313" key="2">
    <source>
        <dbReference type="Proteomes" id="UP000297472"/>
    </source>
</evidence>
<keyword evidence="2" id="KW-1185">Reference proteome</keyword>
<reference evidence="1 2" key="1">
    <citation type="submission" date="2019-03" db="EMBL/GenBank/DDBJ databases">
        <title>Genomics of glacier-inhabiting Cryobacterium strains.</title>
        <authorList>
            <person name="Liu Q."/>
            <person name="Xin Y.-H."/>
        </authorList>
    </citation>
    <scope>NUCLEOTIDE SEQUENCE [LARGE SCALE GENOMIC DNA]</scope>
    <source>
        <strain evidence="1 2">TMT1-51</strain>
    </source>
</reference>
<proteinExistence type="predicted"/>
<accession>A0A4Y8JUA3</accession>
<dbReference type="AlphaFoldDB" id="A0A4Y8JUA3"/>
<evidence type="ECO:0000313" key="1">
    <source>
        <dbReference type="EMBL" id="TFD30288.1"/>
    </source>
</evidence>
<name>A0A4Y8JUA3_9MICO</name>
<gene>
    <name evidence="1" type="ORF">E3T49_08245</name>
</gene>
<organism evidence="1 2">
    <name type="scientific">Cryobacterium cryoconiti</name>
    <dbReference type="NCBI Taxonomy" id="1259239"/>
    <lineage>
        <taxon>Bacteria</taxon>
        <taxon>Bacillati</taxon>
        <taxon>Actinomycetota</taxon>
        <taxon>Actinomycetes</taxon>
        <taxon>Micrococcales</taxon>
        <taxon>Microbacteriaceae</taxon>
        <taxon>Cryobacterium</taxon>
    </lineage>
</organism>
<comment type="caution">
    <text evidence="1">The sequence shown here is derived from an EMBL/GenBank/DDBJ whole genome shotgun (WGS) entry which is preliminary data.</text>
</comment>
<dbReference type="Proteomes" id="UP000297472">
    <property type="component" value="Unassembled WGS sequence"/>
</dbReference>
<dbReference type="OrthoDB" id="3481358at2"/>